<feature type="domain" description="N-acetyltransferase" evidence="1">
    <location>
        <begin position="1"/>
        <end position="158"/>
    </location>
</feature>
<name>A0A0D7F5D7_RHOPL</name>
<dbReference type="SUPFAM" id="SSF55729">
    <property type="entry name" value="Acyl-CoA N-acyltransferases (Nat)"/>
    <property type="match status" value="1"/>
</dbReference>
<dbReference type="Gene3D" id="3.40.630.30">
    <property type="match status" value="1"/>
</dbReference>
<dbReference type="InterPro" id="IPR016181">
    <property type="entry name" value="Acyl_CoA_acyltransferase"/>
</dbReference>
<dbReference type="EMBL" id="JXXE01000027">
    <property type="protein sequence ID" value="KIZ47991.1"/>
    <property type="molecule type" value="Genomic_DNA"/>
</dbReference>
<gene>
    <name evidence="2" type="ORF">OO17_01430</name>
</gene>
<proteinExistence type="predicted"/>
<comment type="caution">
    <text evidence="2">The sequence shown here is derived from an EMBL/GenBank/DDBJ whole genome shotgun (WGS) entry which is preliminary data.</text>
</comment>
<evidence type="ECO:0000313" key="3">
    <source>
        <dbReference type="Proteomes" id="UP000032515"/>
    </source>
</evidence>
<dbReference type="PROSITE" id="PS51186">
    <property type="entry name" value="GNAT"/>
    <property type="match status" value="1"/>
</dbReference>
<sequence length="159" mass="17555">MQAVDLAAVQAIADRVHRDYPEDQSVFAERLALCPGGCHVLESADQRYGYVVSHPWRYADPPKLNQLIAPLPTQPSTYYIHDIAFLPQAQGRQAASRIVRELLMLATQAGLQNASLIAINGSQPFWAHLGFRVAAQDALRDKLASYGADARFMVRDLPA</sequence>
<evidence type="ECO:0000259" key="1">
    <source>
        <dbReference type="PROSITE" id="PS51186"/>
    </source>
</evidence>
<keyword evidence="2" id="KW-0808">Transferase</keyword>
<dbReference type="Proteomes" id="UP000032515">
    <property type="component" value="Unassembled WGS sequence"/>
</dbReference>
<dbReference type="Pfam" id="PF00583">
    <property type="entry name" value="Acetyltransf_1"/>
    <property type="match status" value="1"/>
</dbReference>
<reference evidence="2 3" key="1">
    <citation type="submission" date="2014-11" db="EMBL/GenBank/DDBJ databases">
        <title>Genomics and ecophysiology of heterotrophic nitrogen fixing bacteria isolated from estuarine surface water.</title>
        <authorList>
            <person name="Bentzon-Tilia M."/>
            <person name="Severin I."/>
            <person name="Hansen L.H."/>
            <person name="Riemann L."/>
        </authorList>
    </citation>
    <scope>NUCLEOTIDE SEQUENCE [LARGE SCALE GENOMIC DNA]</scope>
    <source>
        <strain evidence="2 3">BAL398</strain>
    </source>
</reference>
<accession>A0A0D7F5D7</accession>
<dbReference type="InterPro" id="IPR000182">
    <property type="entry name" value="GNAT_dom"/>
</dbReference>
<dbReference type="GO" id="GO:0016747">
    <property type="term" value="F:acyltransferase activity, transferring groups other than amino-acyl groups"/>
    <property type="evidence" value="ECO:0007669"/>
    <property type="project" value="InterPro"/>
</dbReference>
<dbReference type="AlphaFoldDB" id="A0A0D7F5D7"/>
<dbReference type="PATRIC" id="fig|1076.23.peg.3131"/>
<evidence type="ECO:0000313" key="2">
    <source>
        <dbReference type="EMBL" id="KIZ47991.1"/>
    </source>
</evidence>
<protein>
    <submittedName>
        <fullName evidence="2">GCN5 family acetyltransferase</fullName>
    </submittedName>
</protein>
<organism evidence="2 3">
    <name type="scientific">Rhodopseudomonas palustris</name>
    <dbReference type="NCBI Taxonomy" id="1076"/>
    <lineage>
        <taxon>Bacteria</taxon>
        <taxon>Pseudomonadati</taxon>
        <taxon>Pseudomonadota</taxon>
        <taxon>Alphaproteobacteria</taxon>
        <taxon>Hyphomicrobiales</taxon>
        <taxon>Nitrobacteraceae</taxon>
        <taxon>Rhodopseudomonas</taxon>
    </lineage>
</organism>